<evidence type="ECO:0000313" key="9">
    <source>
        <dbReference type="EMBL" id="MBM6877764.1"/>
    </source>
</evidence>
<feature type="transmembrane region" description="Helical" evidence="7">
    <location>
        <begin position="281"/>
        <end position="301"/>
    </location>
</feature>
<evidence type="ECO:0000256" key="1">
    <source>
        <dbReference type="ARBA" id="ARBA00004651"/>
    </source>
</evidence>
<proteinExistence type="inferred from homology"/>
<evidence type="ECO:0000259" key="8">
    <source>
        <dbReference type="Pfam" id="PF01757"/>
    </source>
</evidence>
<accession>A0ABS2G8H0</accession>
<evidence type="ECO:0000256" key="2">
    <source>
        <dbReference type="ARBA" id="ARBA00007400"/>
    </source>
</evidence>
<feature type="transmembrane region" description="Helical" evidence="7">
    <location>
        <begin position="217"/>
        <end position="238"/>
    </location>
</feature>
<feature type="transmembrane region" description="Helical" evidence="7">
    <location>
        <begin position="116"/>
        <end position="138"/>
    </location>
</feature>
<feature type="transmembrane region" description="Helical" evidence="7">
    <location>
        <begin position="150"/>
        <end position="168"/>
    </location>
</feature>
<evidence type="ECO:0000256" key="4">
    <source>
        <dbReference type="ARBA" id="ARBA00022692"/>
    </source>
</evidence>
<evidence type="ECO:0000256" key="5">
    <source>
        <dbReference type="ARBA" id="ARBA00022989"/>
    </source>
</evidence>
<dbReference type="PANTHER" id="PTHR40074:SF2">
    <property type="entry name" value="O-ACETYLTRANSFERASE WECH"/>
    <property type="match status" value="1"/>
</dbReference>
<keyword evidence="4 7" id="KW-0812">Transmembrane</keyword>
<sequence length="346" mass="39479">MRNREISFCNMILCLLVMWIHICSVAVSTWDKASGAFFAVEMTWRLSAFVVQGFLFLSALKLFRNMEKKPFSYGPFLWGRIRKIGVPYLIAVLVSYLGLIWLGYYAFDLKFLVKSALLGNMIAPFYFIIILFQFYVLMPVWRWMVKKVDFWAAAVSAVLLMAAFHDGLPSMIAMVSPGTAFPYNDRVFTSYLAYWVLGCYAGRNYDVFLESLQRNKGVIFCLFLISACADGLLYYGMVRGMLAVPFLEDIHRLYVVFAMAFLFLLGDTLGRKVMENRVCQAVDAFSYELYLYHGIWLYVVQDRLLGLLGISNYGAALAARIFCCYGLAVAVALAVQYLRKRKADMG</sequence>
<evidence type="ECO:0000256" key="3">
    <source>
        <dbReference type="ARBA" id="ARBA00022475"/>
    </source>
</evidence>
<feature type="transmembrane region" description="Helical" evidence="7">
    <location>
        <begin position="188"/>
        <end position="205"/>
    </location>
</feature>
<keyword evidence="9" id="KW-0808">Transferase</keyword>
<reference evidence="9 10" key="1">
    <citation type="journal article" date="2021" name="Sci. Rep.">
        <title>The distribution of antibiotic resistance genes in chicken gut microbiota commensals.</title>
        <authorList>
            <person name="Juricova H."/>
            <person name="Matiasovicova J."/>
            <person name="Kubasova T."/>
            <person name="Cejkova D."/>
            <person name="Rychlik I."/>
        </authorList>
    </citation>
    <scope>NUCLEOTIDE SEQUENCE [LARGE SCALE GENOMIC DNA]</scope>
    <source>
        <strain evidence="9 10">An431b</strain>
    </source>
</reference>
<evidence type="ECO:0000313" key="10">
    <source>
        <dbReference type="Proteomes" id="UP000729290"/>
    </source>
</evidence>
<gene>
    <name evidence="9" type="ORF">H9X83_06260</name>
</gene>
<evidence type="ECO:0000256" key="6">
    <source>
        <dbReference type="ARBA" id="ARBA00023136"/>
    </source>
</evidence>
<comment type="subcellular location">
    <subcellularLocation>
        <location evidence="1">Cell membrane</location>
        <topology evidence="1">Multi-pass membrane protein</topology>
    </subcellularLocation>
</comment>
<comment type="similarity">
    <text evidence="2">Belongs to the acyltransferase 3 family.</text>
</comment>
<dbReference type="PANTHER" id="PTHR40074">
    <property type="entry name" value="O-ACETYLTRANSFERASE WECH"/>
    <property type="match status" value="1"/>
</dbReference>
<evidence type="ECO:0000256" key="7">
    <source>
        <dbReference type="SAM" id="Phobius"/>
    </source>
</evidence>
<protein>
    <submittedName>
        <fullName evidence="9">Acyltransferase</fullName>
    </submittedName>
</protein>
<dbReference type="RefSeq" id="WP_205133612.1">
    <property type="nucleotide sequence ID" value="NZ_JACSNT010000007.1"/>
</dbReference>
<keyword evidence="5 7" id="KW-1133">Transmembrane helix</keyword>
<feature type="transmembrane region" description="Helical" evidence="7">
    <location>
        <begin position="42"/>
        <end position="63"/>
    </location>
</feature>
<dbReference type="Proteomes" id="UP000729290">
    <property type="component" value="Unassembled WGS sequence"/>
</dbReference>
<feature type="domain" description="Acyltransferase 3" evidence="8">
    <location>
        <begin position="12"/>
        <end position="333"/>
    </location>
</feature>
<keyword evidence="10" id="KW-1185">Reference proteome</keyword>
<comment type="caution">
    <text evidence="9">The sequence shown here is derived from an EMBL/GenBank/DDBJ whole genome shotgun (WGS) entry which is preliminary data.</text>
</comment>
<organism evidence="9 10">
    <name type="scientific">Anaerotignum lactatifermentans</name>
    <dbReference type="NCBI Taxonomy" id="160404"/>
    <lineage>
        <taxon>Bacteria</taxon>
        <taxon>Bacillati</taxon>
        <taxon>Bacillota</taxon>
        <taxon>Clostridia</taxon>
        <taxon>Lachnospirales</taxon>
        <taxon>Anaerotignaceae</taxon>
        <taxon>Anaerotignum</taxon>
    </lineage>
</organism>
<feature type="transmembrane region" description="Helical" evidence="7">
    <location>
        <begin position="12"/>
        <end position="30"/>
    </location>
</feature>
<dbReference type="Pfam" id="PF01757">
    <property type="entry name" value="Acyl_transf_3"/>
    <property type="match status" value="1"/>
</dbReference>
<dbReference type="GO" id="GO:0016746">
    <property type="term" value="F:acyltransferase activity"/>
    <property type="evidence" value="ECO:0007669"/>
    <property type="project" value="UniProtKB-KW"/>
</dbReference>
<dbReference type="InterPro" id="IPR002656">
    <property type="entry name" value="Acyl_transf_3_dom"/>
</dbReference>
<keyword evidence="9" id="KW-0012">Acyltransferase</keyword>
<name>A0ABS2G8H0_9FIRM</name>
<keyword evidence="3" id="KW-1003">Cell membrane</keyword>
<feature type="transmembrane region" description="Helical" evidence="7">
    <location>
        <begin position="250"/>
        <end position="269"/>
    </location>
</feature>
<feature type="transmembrane region" description="Helical" evidence="7">
    <location>
        <begin position="84"/>
        <end position="104"/>
    </location>
</feature>
<feature type="transmembrane region" description="Helical" evidence="7">
    <location>
        <begin position="313"/>
        <end position="335"/>
    </location>
</feature>
<keyword evidence="6 7" id="KW-0472">Membrane</keyword>
<dbReference type="EMBL" id="JACSNV010000007">
    <property type="protein sequence ID" value="MBM6877764.1"/>
    <property type="molecule type" value="Genomic_DNA"/>
</dbReference>